<accession>A0A0B6YFF0</accession>
<dbReference type="AlphaFoldDB" id="A0A0B6YFF0"/>
<proteinExistence type="predicted"/>
<name>A0A0B6YFF0_9EUPU</name>
<protein>
    <submittedName>
        <fullName evidence="1">Uncharacterized protein</fullName>
    </submittedName>
</protein>
<sequence>TFDKLGLTLRVTLDPDSLQMCQGYLLTQMNKHHQTRSGATVTLHKQVPTSRALVRSTDNLLFYSPNEDFSTEIIKQEPIQR</sequence>
<feature type="non-terminal residue" evidence="1">
    <location>
        <position position="1"/>
    </location>
</feature>
<evidence type="ECO:0000313" key="1">
    <source>
        <dbReference type="EMBL" id="CEK54265.1"/>
    </source>
</evidence>
<dbReference type="EMBL" id="HACG01007400">
    <property type="protein sequence ID" value="CEK54265.1"/>
    <property type="molecule type" value="Transcribed_RNA"/>
</dbReference>
<reference evidence="1" key="1">
    <citation type="submission" date="2014-12" db="EMBL/GenBank/DDBJ databases">
        <title>Insight into the proteome of Arion vulgaris.</title>
        <authorList>
            <person name="Aradska J."/>
            <person name="Bulat T."/>
            <person name="Smidak R."/>
            <person name="Sarate P."/>
            <person name="Gangsoo J."/>
            <person name="Sialana F."/>
            <person name="Bilban M."/>
            <person name="Lubec G."/>
        </authorList>
    </citation>
    <scope>NUCLEOTIDE SEQUENCE</scope>
    <source>
        <tissue evidence="1">Skin</tissue>
    </source>
</reference>
<gene>
    <name evidence="1" type="primary">ORF22376</name>
</gene>
<organism evidence="1">
    <name type="scientific">Arion vulgaris</name>
    <dbReference type="NCBI Taxonomy" id="1028688"/>
    <lineage>
        <taxon>Eukaryota</taxon>
        <taxon>Metazoa</taxon>
        <taxon>Spiralia</taxon>
        <taxon>Lophotrochozoa</taxon>
        <taxon>Mollusca</taxon>
        <taxon>Gastropoda</taxon>
        <taxon>Heterobranchia</taxon>
        <taxon>Euthyneura</taxon>
        <taxon>Panpulmonata</taxon>
        <taxon>Eupulmonata</taxon>
        <taxon>Stylommatophora</taxon>
        <taxon>Helicina</taxon>
        <taxon>Arionoidea</taxon>
        <taxon>Arionidae</taxon>
        <taxon>Arion</taxon>
    </lineage>
</organism>